<keyword evidence="2" id="KW-1185">Reference proteome</keyword>
<evidence type="ECO:0000256" key="1">
    <source>
        <dbReference type="SAM" id="MobiDB-lite"/>
    </source>
</evidence>
<evidence type="ECO:0000313" key="2">
    <source>
        <dbReference type="Proteomes" id="UP000887574"/>
    </source>
</evidence>
<proteinExistence type="predicted"/>
<feature type="compositionally biased region" description="Polar residues" evidence="1">
    <location>
        <begin position="22"/>
        <end position="45"/>
    </location>
</feature>
<protein>
    <submittedName>
        <fullName evidence="3">Uncharacterized protein</fullName>
    </submittedName>
</protein>
<feature type="region of interest" description="Disordered" evidence="1">
    <location>
        <begin position="1"/>
        <end position="50"/>
    </location>
</feature>
<reference evidence="3" key="1">
    <citation type="submission" date="2022-11" db="UniProtKB">
        <authorList>
            <consortium name="WormBaseParasite"/>
        </authorList>
    </citation>
    <scope>IDENTIFICATION</scope>
</reference>
<dbReference type="WBParaSite" id="jg7667">
    <property type="protein sequence ID" value="jg7667"/>
    <property type="gene ID" value="jg7667"/>
</dbReference>
<evidence type="ECO:0000313" key="3">
    <source>
        <dbReference type="WBParaSite" id="jg7667"/>
    </source>
</evidence>
<dbReference type="Proteomes" id="UP000887574">
    <property type="component" value="Unplaced"/>
</dbReference>
<accession>A0A915ELS8</accession>
<organism evidence="2 3">
    <name type="scientific">Ditylenchus dipsaci</name>
    <dbReference type="NCBI Taxonomy" id="166011"/>
    <lineage>
        <taxon>Eukaryota</taxon>
        <taxon>Metazoa</taxon>
        <taxon>Ecdysozoa</taxon>
        <taxon>Nematoda</taxon>
        <taxon>Chromadorea</taxon>
        <taxon>Rhabditida</taxon>
        <taxon>Tylenchina</taxon>
        <taxon>Tylenchomorpha</taxon>
        <taxon>Sphaerularioidea</taxon>
        <taxon>Anguinidae</taxon>
        <taxon>Anguininae</taxon>
        <taxon>Ditylenchus</taxon>
    </lineage>
</organism>
<dbReference type="AlphaFoldDB" id="A0A915ELS8"/>
<name>A0A915ELS8_9BILA</name>
<sequence length="187" mass="21735">MSHQKRKHPQLPQKHQCAAGRESSSSQIHWPTEDTNQCIQPSIPQGTPKPQFVSIFEKSSLKRGVQHEEDQQRWFKIQQVFGSKRSNCHTEEPMDKSGDEQELMDELLDLCSWWSDTEQGSVQRHCQQQQVQEEPEEADTPLFQEFANYLTKLSKEVDPVKSRKEAHREVLMPLLISDSEFDLNASF</sequence>